<reference evidence="3" key="1">
    <citation type="journal article" date="2002" name="Science">
        <title>The draft genome of Ciona intestinalis: insights into chordate and vertebrate origins.</title>
        <authorList>
            <person name="Dehal P."/>
            <person name="Satou Y."/>
            <person name="Campbell R.K."/>
            <person name="Chapman J."/>
            <person name="Degnan B."/>
            <person name="De Tomaso A."/>
            <person name="Davidson B."/>
            <person name="Di Gregorio A."/>
            <person name="Gelpke M."/>
            <person name="Goodstein D.M."/>
            <person name="Harafuji N."/>
            <person name="Hastings K.E."/>
            <person name="Ho I."/>
            <person name="Hotta K."/>
            <person name="Huang W."/>
            <person name="Kawashima T."/>
            <person name="Lemaire P."/>
            <person name="Martinez D."/>
            <person name="Meinertzhagen I.A."/>
            <person name="Necula S."/>
            <person name="Nonaka M."/>
            <person name="Putnam N."/>
            <person name="Rash S."/>
            <person name="Saiga H."/>
            <person name="Satake M."/>
            <person name="Terry A."/>
            <person name="Yamada L."/>
            <person name="Wang H.G."/>
            <person name="Awazu S."/>
            <person name="Azumi K."/>
            <person name="Boore J."/>
            <person name="Branno M."/>
            <person name="Chin-Bow S."/>
            <person name="DeSantis R."/>
            <person name="Doyle S."/>
            <person name="Francino P."/>
            <person name="Keys D.N."/>
            <person name="Haga S."/>
            <person name="Hayashi H."/>
            <person name="Hino K."/>
            <person name="Imai K.S."/>
            <person name="Inaba K."/>
            <person name="Kano S."/>
            <person name="Kobayashi K."/>
            <person name="Kobayashi M."/>
            <person name="Lee B.I."/>
            <person name="Makabe K.W."/>
            <person name="Manohar C."/>
            <person name="Matassi G."/>
            <person name="Medina M."/>
            <person name="Mochizuki Y."/>
            <person name="Mount S."/>
            <person name="Morishita T."/>
            <person name="Miura S."/>
            <person name="Nakayama A."/>
            <person name="Nishizaka S."/>
            <person name="Nomoto H."/>
            <person name="Ohta F."/>
            <person name="Oishi K."/>
            <person name="Rigoutsos I."/>
            <person name="Sano M."/>
            <person name="Sasaki A."/>
            <person name="Sasakura Y."/>
            <person name="Shoguchi E."/>
            <person name="Shin-i T."/>
            <person name="Spagnuolo A."/>
            <person name="Stainier D."/>
            <person name="Suzuki M.M."/>
            <person name="Tassy O."/>
            <person name="Takatori N."/>
            <person name="Tokuoka M."/>
            <person name="Yagi K."/>
            <person name="Yoshizaki F."/>
            <person name="Wada S."/>
            <person name="Zhang C."/>
            <person name="Hyatt P.D."/>
            <person name="Larimer F."/>
            <person name="Detter C."/>
            <person name="Doggett N."/>
            <person name="Glavina T."/>
            <person name="Hawkins T."/>
            <person name="Richardson P."/>
            <person name="Lucas S."/>
            <person name="Kohara Y."/>
            <person name="Levine M."/>
            <person name="Satoh N."/>
            <person name="Rokhsar D.S."/>
        </authorList>
    </citation>
    <scope>NUCLEOTIDE SEQUENCE [LARGE SCALE GENOMIC DNA]</scope>
</reference>
<reference evidence="2" key="2">
    <citation type="journal article" date="2008" name="Genome Biol.">
        <title>Improved genome assembly and evidence-based global gene model set for the chordate Ciona intestinalis: new insight into intron and operon populations.</title>
        <authorList>
            <person name="Satou Y."/>
            <person name="Mineta K."/>
            <person name="Ogasawara M."/>
            <person name="Sasakura Y."/>
            <person name="Shoguchi E."/>
            <person name="Ueno K."/>
            <person name="Yamada L."/>
            <person name="Matsumoto J."/>
            <person name="Wasserscheid J."/>
            <person name="Dewar K."/>
            <person name="Wiley G.B."/>
            <person name="Macmil S.L."/>
            <person name="Roe B.A."/>
            <person name="Zeller R.W."/>
            <person name="Hastings K.E."/>
            <person name="Lemaire P."/>
            <person name="Lindquist E."/>
            <person name="Endo T."/>
            <person name="Hotta K."/>
            <person name="Inaba K."/>
        </authorList>
    </citation>
    <scope>NUCLEOTIDE SEQUENCE [LARGE SCALE GENOMIC DNA]</scope>
    <source>
        <strain evidence="2">wild type</strain>
    </source>
</reference>
<organism evidence="2 3">
    <name type="scientific">Ciona intestinalis</name>
    <name type="common">Transparent sea squirt</name>
    <name type="synonym">Ascidia intestinalis</name>
    <dbReference type="NCBI Taxonomy" id="7719"/>
    <lineage>
        <taxon>Eukaryota</taxon>
        <taxon>Metazoa</taxon>
        <taxon>Chordata</taxon>
        <taxon>Tunicata</taxon>
        <taxon>Ascidiacea</taxon>
        <taxon>Phlebobranchia</taxon>
        <taxon>Cionidae</taxon>
        <taxon>Ciona</taxon>
    </lineage>
</organism>
<dbReference type="AlphaFoldDB" id="H2XY12"/>
<dbReference type="RefSeq" id="XP_002131786.1">
    <property type="nucleotide sequence ID" value="XM_002131750.4"/>
</dbReference>
<reference evidence="2" key="3">
    <citation type="submission" date="2025-08" db="UniProtKB">
        <authorList>
            <consortium name="Ensembl"/>
        </authorList>
    </citation>
    <scope>IDENTIFICATION</scope>
</reference>
<feature type="region of interest" description="Disordered" evidence="1">
    <location>
        <begin position="1"/>
        <end position="23"/>
    </location>
</feature>
<dbReference type="InParanoid" id="H2XY12"/>
<accession>A0A1W2WQ32</accession>
<feature type="compositionally biased region" description="Basic and acidic residues" evidence="1">
    <location>
        <begin position="128"/>
        <end position="145"/>
    </location>
</feature>
<protein>
    <submittedName>
        <fullName evidence="2">Uncharacterized LOC100180872</fullName>
    </submittedName>
</protein>
<sequence length="171" mass="19307">MRASATDSPSQNVPRTPLLRGNSVFTRHNSSPYWNTPALSDHTEHLLDQNVPRTPVSTTLLRNRLTPICSRTHELLTPGRTPASVVPNLITPVRKESVVIKGKYEVSNTAVSQERFQQVPEVANVNNKQDESLHSKKSVRNRDREDDSDLNECENTVEFCLFDTKDDTIWG</sequence>
<reference evidence="2" key="4">
    <citation type="submission" date="2025-09" db="UniProtKB">
        <authorList>
            <consortium name="Ensembl"/>
        </authorList>
    </citation>
    <scope>IDENTIFICATION</scope>
</reference>
<dbReference type="Ensembl" id="ENSCINT00000031036.1">
    <property type="protein sequence ID" value="ENSCINP00000034546.1"/>
    <property type="gene ID" value="ENSCING00000020475.1"/>
</dbReference>
<evidence type="ECO:0000313" key="3">
    <source>
        <dbReference type="Proteomes" id="UP000008144"/>
    </source>
</evidence>
<gene>
    <name evidence="2" type="primary">LOC100180872</name>
</gene>
<accession>H2XY12</accession>
<proteinExistence type="predicted"/>
<dbReference type="GeneID" id="100180872"/>
<dbReference type="EMBL" id="EAAA01000678">
    <property type="status" value="NOT_ANNOTATED_CDS"/>
    <property type="molecule type" value="Genomic_DNA"/>
</dbReference>
<dbReference type="Proteomes" id="UP000008144">
    <property type="component" value="Chromosome 11"/>
</dbReference>
<name>H2XY12_CIOIN</name>
<feature type="compositionally biased region" description="Polar residues" evidence="1">
    <location>
        <begin position="1"/>
        <end position="14"/>
    </location>
</feature>
<dbReference type="KEGG" id="cin:100180872"/>
<feature type="region of interest" description="Disordered" evidence="1">
    <location>
        <begin position="126"/>
        <end position="148"/>
    </location>
</feature>
<keyword evidence="3" id="KW-1185">Reference proteome</keyword>
<evidence type="ECO:0000313" key="2">
    <source>
        <dbReference type="Ensembl" id="ENSCINP00000034546.1"/>
    </source>
</evidence>
<evidence type="ECO:0000256" key="1">
    <source>
        <dbReference type="SAM" id="MobiDB-lite"/>
    </source>
</evidence>
<dbReference type="HOGENOM" id="CLU_1677246_0_0_1"/>